<organism evidence="3 4">
    <name type="scientific">Grimontia indica</name>
    <dbReference type="NCBI Taxonomy" id="1056512"/>
    <lineage>
        <taxon>Bacteria</taxon>
        <taxon>Pseudomonadati</taxon>
        <taxon>Pseudomonadota</taxon>
        <taxon>Gammaproteobacteria</taxon>
        <taxon>Vibrionales</taxon>
        <taxon>Vibrionaceae</taxon>
        <taxon>Grimontia</taxon>
    </lineage>
</organism>
<feature type="region of interest" description="Disordered" evidence="1">
    <location>
        <begin position="83"/>
        <end position="104"/>
    </location>
</feature>
<feature type="compositionally biased region" description="Basic and acidic residues" evidence="1">
    <location>
        <begin position="88"/>
        <end position="104"/>
    </location>
</feature>
<evidence type="ECO:0000256" key="1">
    <source>
        <dbReference type="SAM" id="MobiDB-lite"/>
    </source>
</evidence>
<keyword evidence="2" id="KW-0472">Membrane</keyword>
<protein>
    <submittedName>
        <fullName evidence="3">Uncharacterized protein</fullName>
    </submittedName>
</protein>
<dbReference type="Proteomes" id="UP000011223">
    <property type="component" value="Unassembled WGS sequence"/>
</dbReference>
<reference evidence="3 4" key="1">
    <citation type="journal article" date="2014" name="PLoS ONE">
        <title>Grimontia indica AK16(T), sp. nov., Isolated from a Seawater Sample Reports the Presence of Pathogenic Genes Similar to Vibrio Genus.</title>
        <authorList>
            <person name="Singh A."/>
            <person name="Vaidya B."/>
            <person name="Khatri I."/>
            <person name="Srinivas T.N."/>
            <person name="Subramanian S."/>
            <person name="Korpole S."/>
            <person name="Pinnaka A.K."/>
        </authorList>
    </citation>
    <scope>NUCLEOTIDE SEQUENCE [LARGE SCALE GENOMIC DNA]</scope>
    <source>
        <strain evidence="3 4">AK16</strain>
    </source>
</reference>
<sequence length="104" mass="11997">MGEAPAASNYLYYFILMIIAYPMGVVLCGCLFYEKRHQDIAATYYGLLGLVLAGYFLYKHMQTDVVYGKEAIEIYHAKQAQEAAWQQSKEERRLKRTQEETSTP</sequence>
<comment type="caution">
    <text evidence="3">The sequence shown here is derived from an EMBL/GenBank/DDBJ whole genome shotgun (WGS) entry which is preliminary data.</text>
</comment>
<dbReference type="EMBL" id="ANFM02000030">
    <property type="protein sequence ID" value="EOD78620.1"/>
    <property type="molecule type" value="Genomic_DNA"/>
</dbReference>
<keyword evidence="2" id="KW-0812">Transmembrane</keyword>
<evidence type="ECO:0000313" key="3">
    <source>
        <dbReference type="EMBL" id="EOD78620.1"/>
    </source>
</evidence>
<keyword evidence="2" id="KW-1133">Transmembrane helix</keyword>
<keyword evidence="4" id="KW-1185">Reference proteome</keyword>
<name>R1ITD7_9GAMM</name>
<dbReference type="RefSeq" id="WP_002540152.1">
    <property type="nucleotide sequence ID" value="NZ_ANFM02000030.1"/>
</dbReference>
<evidence type="ECO:0000256" key="2">
    <source>
        <dbReference type="SAM" id="Phobius"/>
    </source>
</evidence>
<proteinExistence type="predicted"/>
<accession>R1ITD7</accession>
<feature type="transmembrane region" description="Helical" evidence="2">
    <location>
        <begin position="12"/>
        <end position="33"/>
    </location>
</feature>
<dbReference type="AlphaFoldDB" id="R1ITD7"/>
<feature type="transmembrane region" description="Helical" evidence="2">
    <location>
        <begin position="40"/>
        <end position="58"/>
    </location>
</feature>
<evidence type="ECO:0000313" key="4">
    <source>
        <dbReference type="Proteomes" id="UP000011223"/>
    </source>
</evidence>
<gene>
    <name evidence="3" type="ORF">D515_02612</name>
</gene>